<evidence type="ECO:0000256" key="1">
    <source>
        <dbReference type="ARBA" id="ARBA00001966"/>
    </source>
</evidence>
<dbReference type="SFLD" id="SFLDG01082">
    <property type="entry name" value="B12-binding_domain_containing"/>
    <property type="match status" value="1"/>
</dbReference>
<organism evidence="7 8">
    <name type="scientific">Planctobacterium marinum</name>
    <dbReference type="NCBI Taxonomy" id="1631968"/>
    <lineage>
        <taxon>Bacteria</taxon>
        <taxon>Pseudomonadati</taxon>
        <taxon>Pseudomonadota</taxon>
        <taxon>Gammaproteobacteria</taxon>
        <taxon>Alteromonadales</taxon>
        <taxon>Alteromonadaceae</taxon>
        <taxon>Planctobacterium</taxon>
    </lineage>
</organism>
<keyword evidence="2" id="KW-0949">S-adenosyl-L-methionine</keyword>
<keyword evidence="4" id="KW-0408">Iron</keyword>
<dbReference type="InterPro" id="IPR051198">
    <property type="entry name" value="BchE-like"/>
</dbReference>
<reference evidence="7" key="1">
    <citation type="submission" date="2023-01" db="EMBL/GenBank/DDBJ databases">
        <title>Complete genome sequence of Planctobacterium marinum strain Dej080120_11.</title>
        <authorList>
            <person name="Ueki S."/>
            <person name="Maruyama F."/>
        </authorList>
    </citation>
    <scope>NUCLEOTIDE SEQUENCE</scope>
    <source>
        <strain evidence="7">Dej080120_11</strain>
    </source>
</reference>
<protein>
    <recommendedName>
        <fullName evidence="6">Radical SAM core domain-containing protein</fullName>
    </recommendedName>
</protein>
<dbReference type="GO" id="GO:0046872">
    <property type="term" value="F:metal ion binding"/>
    <property type="evidence" value="ECO:0007669"/>
    <property type="project" value="UniProtKB-KW"/>
</dbReference>
<dbReference type="GO" id="GO:0051536">
    <property type="term" value="F:iron-sulfur cluster binding"/>
    <property type="evidence" value="ECO:0007669"/>
    <property type="project" value="UniProtKB-KW"/>
</dbReference>
<keyword evidence="5" id="KW-0411">Iron-sulfur</keyword>
<evidence type="ECO:0000256" key="5">
    <source>
        <dbReference type="ARBA" id="ARBA00023014"/>
    </source>
</evidence>
<evidence type="ECO:0000256" key="3">
    <source>
        <dbReference type="ARBA" id="ARBA00022723"/>
    </source>
</evidence>
<dbReference type="Gene3D" id="3.40.50.280">
    <property type="entry name" value="Cobalamin-binding domain"/>
    <property type="match status" value="1"/>
</dbReference>
<dbReference type="Proteomes" id="UP001333710">
    <property type="component" value="Chromosome"/>
</dbReference>
<accession>A0AA48KTT2</accession>
<dbReference type="InterPro" id="IPR007197">
    <property type="entry name" value="rSAM"/>
</dbReference>
<dbReference type="SUPFAM" id="SSF102114">
    <property type="entry name" value="Radical SAM enzymes"/>
    <property type="match status" value="1"/>
</dbReference>
<gene>
    <name evidence="7" type="ORF">MACH26_12560</name>
</gene>
<dbReference type="SFLD" id="SFLDS00029">
    <property type="entry name" value="Radical_SAM"/>
    <property type="match status" value="1"/>
</dbReference>
<dbReference type="PANTHER" id="PTHR43409">
    <property type="entry name" value="ANAEROBIC MAGNESIUM-PROTOPORPHYRIN IX MONOMETHYL ESTER CYCLASE-RELATED"/>
    <property type="match status" value="1"/>
</dbReference>
<dbReference type="AlphaFoldDB" id="A0AA48KTT2"/>
<dbReference type="PROSITE" id="PS51918">
    <property type="entry name" value="RADICAL_SAM"/>
    <property type="match status" value="1"/>
</dbReference>
<dbReference type="InterPro" id="IPR006638">
    <property type="entry name" value="Elp3/MiaA/NifB-like_rSAM"/>
</dbReference>
<dbReference type="KEGG" id="pmaw:MACH26_12560"/>
<dbReference type="EMBL" id="AP027272">
    <property type="protein sequence ID" value="BDX05735.1"/>
    <property type="molecule type" value="Genomic_DNA"/>
</dbReference>
<name>A0AA48KTT2_9ALTE</name>
<keyword evidence="8" id="KW-1185">Reference proteome</keyword>
<sequence>MLVSLTGKHSAINLALADIELIASMLNSDNEEQAISAFLGTESGKNAAKNITSSLLKTRLKELSVLSKHFDTPPGETIADLAVNIEPSELDGFDKQQVNYLSMHHSVHVTSNGFISYAPKIQGFIKLSSEQVILLFSFAQGRAQEELLRDATFQTRSPEWLTAQIVALKNAGILVSKTILKSKNETQLSVFSTETPEATMGDLDWQSISADDRIPVYFVPHMENHFPLALGVLLNALNEYKDGLLSERFLFLPINYLEPSELINGPYRKFGNGIWLFSNYMWSIDLNMQISNAIKQHDSGNFTIHGGPSTPDYPQACAEFLNKHPSVDIAVHGEGEVTITEIFEVLNQSFKVDADLDRYKLSQVAGITYKDPISRNVVRTGSRERMKQPDAVSSPYLSGVFDNYQGRVEAAIIESNRGCPYGCTFCDWGSATNQKVRKFDLERVFDEITWIGRNQVRVLWIADANYGLYERDIDISKHIVATKQKYGYPQEVVVNYTKNSTRKLVDIIKVFSEGGIISQGIISIQTTDDKTLEVINRKNIRTERYDELSEIFAELKLPLSTDLMIGLPGITVASFKRDLQRYIDKDISVKAYPTQLLPNSPMADPEYIEKYQIEVDENSFITSTYSFTHEELIEMKGLFHVYEMAEGYGLLRYVIRFLQWEHQIQSIDFLQKLMLDIQSSPAEYPLLTWAVRFFNTEKSMPGGWLAFYREVSSYIKEQYGLVEDSALSTVLSVNAAAMPDDGLNYPYQAQLQHDFVRYFKDAKDNLQPLKSYVQAEFQVSDPNSLVDIDLNAAQYDSHQYFWELHSEVARPKSLVKMSTTASE</sequence>
<dbReference type="GO" id="GO:0003824">
    <property type="term" value="F:catalytic activity"/>
    <property type="evidence" value="ECO:0007669"/>
    <property type="project" value="InterPro"/>
</dbReference>
<dbReference type="InterPro" id="IPR023404">
    <property type="entry name" value="rSAM_horseshoe"/>
</dbReference>
<dbReference type="Gene3D" id="3.80.30.20">
    <property type="entry name" value="tm_1862 like domain"/>
    <property type="match status" value="1"/>
</dbReference>
<evidence type="ECO:0000259" key="6">
    <source>
        <dbReference type="PROSITE" id="PS51918"/>
    </source>
</evidence>
<proteinExistence type="predicted"/>
<evidence type="ECO:0000313" key="8">
    <source>
        <dbReference type="Proteomes" id="UP001333710"/>
    </source>
</evidence>
<dbReference type="InterPro" id="IPR058240">
    <property type="entry name" value="rSAM_sf"/>
</dbReference>
<evidence type="ECO:0000256" key="2">
    <source>
        <dbReference type="ARBA" id="ARBA00022691"/>
    </source>
</evidence>
<comment type="cofactor">
    <cofactor evidence="1">
        <name>[4Fe-4S] cluster</name>
        <dbReference type="ChEBI" id="CHEBI:49883"/>
    </cofactor>
</comment>
<feature type="domain" description="Radical SAM core" evidence="6">
    <location>
        <begin position="404"/>
        <end position="634"/>
    </location>
</feature>
<dbReference type="SMART" id="SM00729">
    <property type="entry name" value="Elp3"/>
    <property type="match status" value="1"/>
</dbReference>
<evidence type="ECO:0000256" key="4">
    <source>
        <dbReference type="ARBA" id="ARBA00023004"/>
    </source>
</evidence>
<evidence type="ECO:0000313" key="7">
    <source>
        <dbReference type="EMBL" id="BDX05735.1"/>
    </source>
</evidence>
<keyword evidence="3" id="KW-0479">Metal-binding</keyword>
<dbReference type="Pfam" id="PF04055">
    <property type="entry name" value="Radical_SAM"/>
    <property type="match status" value="1"/>
</dbReference>